<name>A0ABQ2SA68_9DEIO</name>
<protein>
    <submittedName>
        <fullName evidence="1">Uncharacterized protein</fullName>
    </submittedName>
</protein>
<sequence length="98" mass="11054">MHRDRLHHRVISLLRQMVEHGEGDVQPPGQFCSHAGGWVHAGPRHIGRMRRAADGLHAACDGPVPFFRLLLAFQPGQIKRRELTVLMFTFLQGPESLV</sequence>
<organism evidence="1 2">
    <name type="scientific">Deinococcus sedimenti</name>
    <dbReference type="NCBI Taxonomy" id="1867090"/>
    <lineage>
        <taxon>Bacteria</taxon>
        <taxon>Thermotogati</taxon>
        <taxon>Deinococcota</taxon>
        <taxon>Deinococci</taxon>
        <taxon>Deinococcales</taxon>
        <taxon>Deinococcaceae</taxon>
        <taxon>Deinococcus</taxon>
    </lineage>
</organism>
<dbReference type="Proteomes" id="UP000644548">
    <property type="component" value="Unassembled WGS sequence"/>
</dbReference>
<proteinExistence type="predicted"/>
<accession>A0ABQ2SA68</accession>
<evidence type="ECO:0000313" key="1">
    <source>
        <dbReference type="EMBL" id="GGS07117.1"/>
    </source>
</evidence>
<dbReference type="EMBL" id="BMQN01000018">
    <property type="protein sequence ID" value="GGS07117.1"/>
    <property type="molecule type" value="Genomic_DNA"/>
</dbReference>
<keyword evidence="2" id="KW-1185">Reference proteome</keyword>
<evidence type="ECO:0000313" key="2">
    <source>
        <dbReference type="Proteomes" id="UP000644548"/>
    </source>
</evidence>
<gene>
    <name evidence="1" type="ORF">GCM10008960_36920</name>
</gene>
<comment type="caution">
    <text evidence="1">The sequence shown here is derived from an EMBL/GenBank/DDBJ whole genome shotgun (WGS) entry which is preliminary data.</text>
</comment>
<reference evidence="2" key="1">
    <citation type="journal article" date="2019" name="Int. J. Syst. Evol. Microbiol.">
        <title>The Global Catalogue of Microorganisms (GCM) 10K type strain sequencing project: providing services to taxonomists for standard genome sequencing and annotation.</title>
        <authorList>
            <consortium name="The Broad Institute Genomics Platform"/>
            <consortium name="The Broad Institute Genome Sequencing Center for Infectious Disease"/>
            <person name="Wu L."/>
            <person name="Ma J."/>
        </authorList>
    </citation>
    <scope>NUCLEOTIDE SEQUENCE [LARGE SCALE GENOMIC DNA]</scope>
    <source>
        <strain evidence="2">JCM 31405</strain>
    </source>
</reference>